<gene>
    <name evidence="4" type="primary">LOC113704693</name>
</gene>
<dbReference type="PANTHER" id="PTHR10492">
    <property type="match status" value="1"/>
</dbReference>
<dbReference type="OrthoDB" id="672214at2759"/>
<evidence type="ECO:0000313" key="3">
    <source>
        <dbReference type="Proteomes" id="UP001652660"/>
    </source>
</evidence>
<protein>
    <recommendedName>
        <fullName evidence="2">Helitron helicase-like domain-containing protein</fullName>
    </recommendedName>
</protein>
<dbReference type="RefSeq" id="XP_027082370.1">
    <property type="nucleotide sequence ID" value="XM_027226569.1"/>
</dbReference>
<evidence type="ECO:0000313" key="4">
    <source>
        <dbReference type="RefSeq" id="XP_027082370.1"/>
    </source>
</evidence>
<dbReference type="InterPro" id="IPR025476">
    <property type="entry name" value="Helitron_helicase-like"/>
</dbReference>
<evidence type="ECO:0000256" key="1">
    <source>
        <dbReference type="SAM" id="MobiDB-lite"/>
    </source>
</evidence>
<reference evidence="3" key="1">
    <citation type="journal article" date="2025" name="Foods">
        <title>Unveiling the Microbial Signatures of Arabica Coffee Cherries: Insights into Ripeness Specific Diversity, Functional Traits, and Implications for Quality and Safety.</title>
        <authorList>
            <consortium name="RefSeq"/>
            <person name="Tenea G.N."/>
            <person name="Cifuentes V."/>
            <person name="Reyes P."/>
            <person name="Cevallos-Vallejos M."/>
        </authorList>
    </citation>
    <scope>NUCLEOTIDE SEQUENCE [LARGE SCALE GENOMIC DNA]</scope>
</reference>
<name>A0A6P6TVK0_COFAR</name>
<dbReference type="PANTHER" id="PTHR10492:SF94">
    <property type="entry name" value="ATP-DEPENDENT DNA HELICASE"/>
    <property type="match status" value="1"/>
</dbReference>
<sequence>MPPAKKAEFLRSLREARAAKKKQSLFLSRVQKILPTAVEPSVCFSYSHDKPSDTHAQADVLSNALQNGECLVPVDSVITDNRQLPCISSAVPNFFDDHASSSSSSRKKTTSSDAISLNKEPSSFPRREFNQLAANCSRQARRKKRNDSLDPLPSLSEYSKKRGSVSAVRTENAGSSDDRASGIQLYFFDTDEELAKRIAASDKLRESTLRLLMRILSDNPYAKFFKNLRHVPNINNLSIVLNCYPTLDQRVYNLPSASQVAAIWTENQDETGHTGAHIQVYAHSNSNYKIKHYYGCYDPLQYPLLFPRGECGWHPGIKRAQKRKRKDDYCEEDIDIHPSSVNSASALMEREQRAADCAKNEENTVSAREYYCYRFQMRDSDDSMLLHSLRLLQQYAVDGYVKIETSRLDFHRNRQNNIRSEVLQGVLDSICIGQTSASKVGRRTILPASFIGGPRDMRRRYLDAMSLVQKYGKPDIFLTMTCNPAWKEIQDNLKYHEKPQDRPDLLARVFRAKFELLKSEILNKQIFGEVAAYVYVIEFQKCGFPHAHLLLILKPEYKLLNPESYDRIVCAEIPDRSKHPHLYSLVVKHMIHGPCGDLDRTCPCMKDGHCRYHYPKTFCAQTSHAEDSYPQYRRRDDGTKIKVRRHTLDNRWVVSYSPYLLATFDCHINVEICSTVKLVKYMYKYVFKGHDSVSFRIVSYRTPDDTDEIREFQQGRWISPPEAFWRIFEFRLSEISLAVYTLQIHLPDQQFVSFDKNSDLLQLLSKVDFSKTMLTEFFYMNKMHVVAQNLKCLYREFPQYFVWSPKYKKWTERKRRKVIGRMVTVSPADGERYYLRLLLNHVHGPTSFDHILTVANQKLNSFREAALALGLLQSDTYIEDTLQEAVTFQMPSSLRLLFATLLVHCSPVNPQLLWEKFQHELSVDYQRQCSFSVLTGSQIRTRVLQDINRSLEQMGKRITDYQLVSLGFDS</sequence>
<evidence type="ECO:0000259" key="2">
    <source>
        <dbReference type="Pfam" id="PF14214"/>
    </source>
</evidence>
<dbReference type="Pfam" id="PF14214">
    <property type="entry name" value="Helitron_like_N"/>
    <property type="match status" value="1"/>
</dbReference>
<proteinExistence type="predicted"/>
<dbReference type="AlphaFoldDB" id="A0A6P6TVK0"/>
<keyword evidence="3" id="KW-1185">Reference proteome</keyword>
<accession>A0A6P6TVK0</accession>
<reference evidence="4" key="2">
    <citation type="submission" date="2025-08" db="UniProtKB">
        <authorList>
            <consortium name="RefSeq"/>
        </authorList>
    </citation>
    <scope>IDENTIFICATION</scope>
    <source>
        <tissue evidence="4">Leaves</tissue>
    </source>
</reference>
<feature type="region of interest" description="Disordered" evidence="1">
    <location>
        <begin position="98"/>
        <end position="122"/>
    </location>
</feature>
<organism evidence="3 4">
    <name type="scientific">Coffea arabica</name>
    <name type="common">Arabian coffee</name>
    <dbReference type="NCBI Taxonomy" id="13443"/>
    <lineage>
        <taxon>Eukaryota</taxon>
        <taxon>Viridiplantae</taxon>
        <taxon>Streptophyta</taxon>
        <taxon>Embryophyta</taxon>
        <taxon>Tracheophyta</taxon>
        <taxon>Spermatophyta</taxon>
        <taxon>Magnoliopsida</taxon>
        <taxon>eudicotyledons</taxon>
        <taxon>Gunneridae</taxon>
        <taxon>Pentapetalae</taxon>
        <taxon>asterids</taxon>
        <taxon>lamiids</taxon>
        <taxon>Gentianales</taxon>
        <taxon>Rubiaceae</taxon>
        <taxon>Ixoroideae</taxon>
        <taxon>Gardenieae complex</taxon>
        <taxon>Bertiereae - Coffeeae clade</taxon>
        <taxon>Coffeeae</taxon>
        <taxon>Coffea</taxon>
    </lineage>
</organism>
<dbReference type="Proteomes" id="UP001652660">
    <property type="component" value="Chromosome 8e"/>
</dbReference>
<feature type="region of interest" description="Disordered" evidence="1">
    <location>
        <begin position="136"/>
        <end position="177"/>
    </location>
</feature>
<dbReference type="GeneID" id="113704693"/>
<feature type="domain" description="Helitron helicase-like" evidence="2">
    <location>
        <begin position="370"/>
        <end position="551"/>
    </location>
</feature>